<accession>A0A0K1PVD3</accession>
<feature type="transmembrane region" description="Helical" evidence="1">
    <location>
        <begin position="420"/>
        <end position="444"/>
    </location>
</feature>
<evidence type="ECO:0000313" key="4">
    <source>
        <dbReference type="Proteomes" id="UP000064967"/>
    </source>
</evidence>
<reference evidence="3 4" key="1">
    <citation type="submission" date="2015-08" db="EMBL/GenBank/DDBJ databases">
        <authorList>
            <person name="Babu N.S."/>
            <person name="Beckwith C.J."/>
            <person name="Beseler K.G."/>
            <person name="Brison A."/>
            <person name="Carone J.V."/>
            <person name="Caskin T.P."/>
            <person name="Diamond M."/>
            <person name="Durham M.E."/>
            <person name="Foxe J.M."/>
            <person name="Go M."/>
            <person name="Henderson B.A."/>
            <person name="Jones I.B."/>
            <person name="McGettigan J.A."/>
            <person name="Micheletti S.J."/>
            <person name="Nasrallah M.E."/>
            <person name="Ortiz D."/>
            <person name="Piller C.R."/>
            <person name="Privatt S.R."/>
            <person name="Schneider S.L."/>
            <person name="Sharp S."/>
            <person name="Smith T.C."/>
            <person name="Stanton J.D."/>
            <person name="Ullery H.E."/>
            <person name="Wilson R.J."/>
            <person name="Serrano M.G."/>
            <person name="Buck G."/>
            <person name="Lee V."/>
            <person name="Wang Y."/>
            <person name="Carvalho R."/>
            <person name="Voegtly L."/>
            <person name="Shi R."/>
            <person name="Duckworth R."/>
            <person name="Johnson A."/>
            <person name="Loviza R."/>
            <person name="Walstead R."/>
            <person name="Shah Z."/>
            <person name="Kiflezghi M."/>
            <person name="Wade K."/>
            <person name="Ball S.L."/>
            <person name="Bradley K.W."/>
            <person name="Asai D.J."/>
            <person name="Bowman C.A."/>
            <person name="Russell D.A."/>
            <person name="Pope W.H."/>
            <person name="Jacobs-Sera D."/>
            <person name="Hendrix R.W."/>
            <person name="Hatfull G.F."/>
        </authorList>
    </citation>
    <scope>NUCLEOTIDE SEQUENCE [LARGE SCALE GENOMIC DNA]</scope>
    <source>
        <strain evidence="3 4">DSM 27648</strain>
    </source>
</reference>
<dbReference type="Gene3D" id="3.40.630.10">
    <property type="entry name" value="Zn peptidases"/>
    <property type="match status" value="1"/>
</dbReference>
<evidence type="ECO:0000256" key="1">
    <source>
        <dbReference type="SAM" id="Phobius"/>
    </source>
</evidence>
<dbReference type="InterPro" id="IPR045175">
    <property type="entry name" value="M28_fam"/>
</dbReference>
<dbReference type="Pfam" id="PF04389">
    <property type="entry name" value="Peptidase_M28"/>
    <property type="match status" value="1"/>
</dbReference>
<organism evidence="3 4">
    <name type="scientific">Labilithrix luteola</name>
    <dbReference type="NCBI Taxonomy" id="1391654"/>
    <lineage>
        <taxon>Bacteria</taxon>
        <taxon>Pseudomonadati</taxon>
        <taxon>Myxococcota</taxon>
        <taxon>Polyangia</taxon>
        <taxon>Polyangiales</taxon>
        <taxon>Labilitrichaceae</taxon>
        <taxon>Labilithrix</taxon>
    </lineage>
</organism>
<dbReference type="PANTHER" id="PTHR12147">
    <property type="entry name" value="METALLOPEPTIDASE M28 FAMILY MEMBER"/>
    <property type="match status" value="1"/>
</dbReference>
<evidence type="ECO:0000259" key="2">
    <source>
        <dbReference type="Pfam" id="PF04389"/>
    </source>
</evidence>
<feature type="transmembrane region" description="Helical" evidence="1">
    <location>
        <begin position="484"/>
        <end position="508"/>
    </location>
</feature>
<dbReference type="GO" id="GO:0006508">
    <property type="term" value="P:proteolysis"/>
    <property type="evidence" value="ECO:0007669"/>
    <property type="project" value="InterPro"/>
</dbReference>
<keyword evidence="1" id="KW-1133">Transmembrane helix</keyword>
<proteinExistence type="predicted"/>
<keyword evidence="1" id="KW-0812">Transmembrane</keyword>
<dbReference type="GO" id="GO:0008235">
    <property type="term" value="F:metalloexopeptidase activity"/>
    <property type="evidence" value="ECO:0007669"/>
    <property type="project" value="InterPro"/>
</dbReference>
<dbReference type="RefSeq" id="WP_146648479.1">
    <property type="nucleotide sequence ID" value="NZ_CP012333.1"/>
</dbReference>
<dbReference type="PANTHER" id="PTHR12147:SF26">
    <property type="entry name" value="PEPTIDASE M28 DOMAIN-CONTAINING PROTEIN"/>
    <property type="match status" value="1"/>
</dbReference>
<dbReference type="InterPro" id="IPR007484">
    <property type="entry name" value="Peptidase_M28"/>
</dbReference>
<dbReference type="EMBL" id="CP012333">
    <property type="protein sequence ID" value="AKU97326.1"/>
    <property type="molecule type" value="Genomic_DNA"/>
</dbReference>
<name>A0A0K1PVD3_9BACT</name>
<feature type="transmembrane region" description="Helical" evidence="1">
    <location>
        <begin position="351"/>
        <end position="372"/>
    </location>
</feature>
<keyword evidence="4" id="KW-1185">Reference proteome</keyword>
<protein>
    <submittedName>
        <fullName evidence="3">Peptidase, M20/M25/M40 family</fullName>
    </submittedName>
</protein>
<dbReference type="Proteomes" id="UP000064967">
    <property type="component" value="Chromosome"/>
</dbReference>
<feature type="transmembrane region" description="Helical" evidence="1">
    <location>
        <begin position="514"/>
        <end position="536"/>
    </location>
</feature>
<dbReference type="AlphaFoldDB" id="A0A0K1PVD3"/>
<gene>
    <name evidence="3" type="ORF">AKJ09_03990</name>
</gene>
<keyword evidence="1" id="KW-0472">Membrane</keyword>
<dbReference type="KEGG" id="llu:AKJ09_03990"/>
<feature type="transmembrane region" description="Helical" evidence="1">
    <location>
        <begin position="456"/>
        <end position="477"/>
    </location>
</feature>
<dbReference type="STRING" id="1391654.AKJ09_03990"/>
<dbReference type="SUPFAM" id="SSF53187">
    <property type="entry name" value="Zn-dependent exopeptidases"/>
    <property type="match status" value="1"/>
</dbReference>
<feature type="transmembrane region" description="Helical" evidence="1">
    <location>
        <begin position="384"/>
        <end position="408"/>
    </location>
</feature>
<dbReference type="OrthoDB" id="9778250at2"/>
<sequence length="738" mass="77045">MSRALGAVLLAFAVVFAAAWVRYSPPRPLPASAPPERFSAERARELQRAIAGDGVVTRAQGTPGHERAKGELVDALSRLGLNPEVQHAFVCGRHGSCGFVENVVARRAGSDPNASAVALMAHYDSAPASPGASDDGVGVAAVIEAARALSHDPPQRRPVVIVLTDGEESGLLGAEAFAQLHPLAKSVRSVVNVDARGSHGPSNLFETSTNNAWLVGLAAKNLERPVSSSLFYEVYRRMPNDTDFTVMKATANGVNFANLAGIDDYHTPLDSIANADIGTLQHHGEQVLAMARALGESTEAEHPPAGDATWFDVLSLFIVRWPAGFTLPLALAALALVVGQAIRMRAFGAKGLFASLATLGGGALATVAAGLAMKASGALAVPWIAHPAFPLAALHGAALFGGLSVAAATTREATPRGTWAGTWILWSLLGVGAAYVAPGTAYLFVVPALAAGLTAWLPIEITSGLAAVVAGILWLPLDTPIYDAIGFIIPPVIAISTIVLLSALPPLLRGLPRAVWIGMGVVTCAAIGVATLQPLFSTVHPQRANVLFRQDEDAAHAYVQTSWGTLEWGSPPRSMLESLGPLEMLSPRAPLPVSLPCPSVETTRITVAAPALEVEKSSVENGHRHVRIRLRSLRGATSLLLVFGDGKAPRNVVISSHGQVASSSRGWLVLRGIPTEGLEVDMTADGPDPIDLTLMDVTPGVPKDTPAAKAVDARRALEGVAVPFQEGDITIATKHARL</sequence>
<feature type="domain" description="Peptidase M28" evidence="2">
    <location>
        <begin position="102"/>
        <end position="290"/>
    </location>
</feature>
<feature type="transmembrane region" description="Helical" evidence="1">
    <location>
        <begin position="321"/>
        <end position="339"/>
    </location>
</feature>
<evidence type="ECO:0000313" key="3">
    <source>
        <dbReference type="EMBL" id="AKU97326.1"/>
    </source>
</evidence>